<proteinExistence type="predicted"/>
<gene>
    <name evidence="2" type="ORF">MM415A05041_0008</name>
</gene>
<evidence type="ECO:0000259" key="1">
    <source>
        <dbReference type="PROSITE" id="PS51186"/>
    </source>
</evidence>
<evidence type="ECO:0000313" key="2">
    <source>
        <dbReference type="EMBL" id="QJA69139.1"/>
    </source>
</evidence>
<dbReference type="EMBL" id="MT141680">
    <property type="protein sequence ID" value="QJA69139.1"/>
    <property type="molecule type" value="Genomic_DNA"/>
</dbReference>
<dbReference type="InterPro" id="IPR000182">
    <property type="entry name" value="GNAT_dom"/>
</dbReference>
<feature type="domain" description="N-acetyltransferase" evidence="1">
    <location>
        <begin position="1"/>
        <end position="138"/>
    </location>
</feature>
<dbReference type="Gene3D" id="3.40.630.30">
    <property type="match status" value="1"/>
</dbReference>
<organism evidence="2">
    <name type="scientific">viral metagenome</name>
    <dbReference type="NCBI Taxonomy" id="1070528"/>
    <lineage>
        <taxon>unclassified sequences</taxon>
        <taxon>metagenomes</taxon>
        <taxon>organismal metagenomes</taxon>
    </lineage>
</organism>
<reference evidence="2" key="1">
    <citation type="submission" date="2020-03" db="EMBL/GenBank/DDBJ databases">
        <title>The deep terrestrial virosphere.</title>
        <authorList>
            <person name="Holmfeldt K."/>
            <person name="Nilsson E."/>
            <person name="Simone D."/>
            <person name="Lopez-Fernandez M."/>
            <person name="Wu X."/>
            <person name="de Brujin I."/>
            <person name="Lundin D."/>
            <person name="Andersson A."/>
            <person name="Bertilsson S."/>
            <person name="Dopson M."/>
        </authorList>
    </citation>
    <scope>NUCLEOTIDE SEQUENCE</scope>
    <source>
        <strain evidence="2">MM415A05041</strain>
    </source>
</reference>
<dbReference type="Pfam" id="PF00583">
    <property type="entry name" value="Acetyltransf_1"/>
    <property type="match status" value="1"/>
</dbReference>
<keyword evidence="2" id="KW-0808">Transferase</keyword>
<dbReference type="InterPro" id="IPR016181">
    <property type="entry name" value="Acyl_CoA_acyltransferase"/>
</dbReference>
<dbReference type="PROSITE" id="PS51186">
    <property type="entry name" value="GNAT"/>
    <property type="match status" value="1"/>
</dbReference>
<dbReference type="AlphaFoldDB" id="A0A6M3JG22"/>
<sequence length="138" mass="16721">MRLVNYLIENLELSSFDNKFMKTIKDYERMYLREKEGTYYTIIDDNKKIGIIGFNTSKDNKPFLQIAIHQDYRNIGYFEKSIKTLVKKYKFKRVFSDISKKNQVAIEVHEKMGFERITDDINVDKRLYNVDIRMYKDF</sequence>
<dbReference type="GO" id="GO:0016747">
    <property type="term" value="F:acyltransferase activity, transferring groups other than amino-acyl groups"/>
    <property type="evidence" value="ECO:0007669"/>
    <property type="project" value="InterPro"/>
</dbReference>
<protein>
    <submittedName>
        <fullName evidence="2">Putative acetyltransferase</fullName>
    </submittedName>
</protein>
<accession>A0A6M3JG22</accession>
<dbReference type="SUPFAM" id="SSF55729">
    <property type="entry name" value="Acyl-CoA N-acyltransferases (Nat)"/>
    <property type="match status" value="1"/>
</dbReference>
<name>A0A6M3JG22_9ZZZZ</name>